<feature type="compositionally biased region" description="Low complexity" evidence="1">
    <location>
        <begin position="429"/>
        <end position="440"/>
    </location>
</feature>
<evidence type="ECO:0000313" key="3">
    <source>
        <dbReference type="Proteomes" id="UP000324897"/>
    </source>
</evidence>
<feature type="region of interest" description="Disordered" evidence="1">
    <location>
        <begin position="303"/>
        <end position="388"/>
    </location>
</feature>
<proteinExistence type="predicted"/>
<reference evidence="2 3" key="1">
    <citation type="journal article" date="2019" name="Sci. Rep.">
        <title>A high-quality genome of Eragrostis curvula grass provides insights into Poaceae evolution and supports new strategies to enhance forage quality.</title>
        <authorList>
            <person name="Carballo J."/>
            <person name="Santos B.A.C.M."/>
            <person name="Zappacosta D."/>
            <person name="Garbus I."/>
            <person name="Selva J.P."/>
            <person name="Gallo C.A."/>
            <person name="Diaz A."/>
            <person name="Albertini E."/>
            <person name="Caccamo M."/>
            <person name="Echenique V."/>
        </authorList>
    </citation>
    <scope>NUCLEOTIDE SEQUENCE [LARGE SCALE GENOMIC DNA]</scope>
    <source>
        <strain evidence="3">cv. Victoria</strain>
        <tissue evidence="2">Leaf</tissue>
    </source>
</reference>
<feature type="non-terminal residue" evidence="2">
    <location>
        <position position="1"/>
    </location>
</feature>
<feature type="compositionally biased region" description="Polar residues" evidence="1">
    <location>
        <begin position="22"/>
        <end position="36"/>
    </location>
</feature>
<dbReference type="EMBL" id="RWGY01001104">
    <property type="protein sequence ID" value="TVT96994.1"/>
    <property type="molecule type" value="Genomic_DNA"/>
</dbReference>
<protein>
    <submittedName>
        <fullName evidence="2">Uncharacterized protein</fullName>
    </submittedName>
</protein>
<feature type="region of interest" description="Disordered" evidence="1">
    <location>
        <begin position="1"/>
        <end position="39"/>
    </location>
</feature>
<name>A0A5J9SCL2_9POAL</name>
<feature type="region of interest" description="Disordered" evidence="1">
    <location>
        <begin position="465"/>
        <end position="493"/>
    </location>
</feature>
<gene>
    <name evidence="2" type="ORF">EJB05_57778</name>
</gene>
<sequence length="493" mass="53820">MDGAACCKSGGGGANTPDKLSRSTGATAPTPASSRRSPMRKNRFCPTCLVGLSGRRCPNAQSHAGGQGADAIEIHVRGEGDSERAFVDVMQIHGLFEYDCSEIKQEMELASPPTLLRRLVPLHPPNDQANEYCGSIRIGNGSLYCSMECEVQWRADKGAPGYQFVEALLAEDFTTRYELDAFCTTCRVAFCTAICGDHADHPSVKITTIGDGWLFVQVPAMEKWLGNFAFVPDGEEGYRLLPLTPPPTPGCKCECYMIGSYLWFCSIQCLGPTYSHEISKKCTRRMEPPAYLATVTILHADELEESEDSEPPPSDDNNDDDSDTQGNCQPENDLNNDAMINAPTENKEFTVTTPATEEDENSQESAPPHAENATPKPTAFVPPPPAPSVVVQTESMIALVAPPTTTRGPARAPPRAPPRRQNMNSAAASQRRQMPPQMLRRSPRLAMIEGPNYVLIVNRAMTRKRLQKEGSTSSRASEDSDAELSDNEVYVMQ</sequence>
<feature type="compositionally biased region" description="Polar residues" evidence="1">
    <location>
        <begin position="324"/>
        <end position="335"/>
    </location>
</feature>
<comment type="caution">
    <text evidence="2">The sequence shown here is derived from an EMBL/GenBank/DDBJ whole genome shotgun (WGS) entry which is preliminary data.</text>
</comment>
<feature type="region of interest" description="Disordered" evidence="1">
    <location>
        <begin position="402"/>
        <end position="441"/>
    </location>
</feature>
<dbReference type="AlphaFoldDB" id="A0A5J9SCL2"/>
<evidence type="ECO:0000313" key="2">
    <source>
        <dbReference type="EMBL" id="TVT96994.1"/>
    </source>
</evidence>
<organism evidence="2 3">
    <name type="scientific">Eragrostis curvula</name>
    <name type="common">weeping love grass</name>
    <dbReference type="NCBI Taxonomy" id="38414"/>
    <lineage>
        <taxon>Eukaryota</taxon>
        <taxon>Viridiplantae</taxon>
        <taxon>Streptophyta</taxon>
        <taxon>Embryophyta</taxon>
        <taxon>Tracheophyta</taxon>
        <taxon>Spermatophyta</taxon>
        <taxon>Magnoliopsida</taxon>
        <taxon>Liliopsida</taxon>
        <taxon>Poales</taxon>
        <taxon>Poaceae</taxon>
        <taxon>PACMAD clade</taxon>
        <taxon>Chloridoideae</taxon>
        <taxon>Eragrostideae</taxon>
        <taxon>Eragrostidinae</taxon>
        <taxon>Eragrostis</taxon>
    </lineage>
</organism>
<dbReference type="Gramene" id="TVT96994">
    <property type="protein sequence ID" value="TVT96994"/>
    <property type="gene ID" value="EJB05_57778"/>
</dbReference>
<keyword evidence="3" id="KW-1185">Reference proteome</keyword>
<dbReference type="Proteomes" id="UP000324897">
    <property type="component" value="Unassembled WGS sequence"/>
</dbReference>
<evidence type="ECO:0000256" key="1">
    <source>
        <dbReference type="SAM" id="MobiDB-lite"/>
    </source>
</evidence>
<accession>A0A5J9SCL2</accession>